<evidence type="ECO:0000313" key="1">
    <source>
        <dbReference type="EMBL" id="CAA0808370.1"/>
    </source>
</evidence>
<sequence length="116" mass="13907">FPPPFAFLFSNSPSSRRRATHICRKKRLEKAEEERLIFAQLLCLPTTALRGLFLPPSLFLKTERSYFENGQAEGWKFWWCARQRFSWQYISPWPVWFWISVTEDCWFGTQTLSRPP</sequence>
<gene>
    <name evidence="1" type="ORF">SHERM_10629</name>
</gene>
<name>A0A9N7MLT3_STRHE</name>
<organism evidence="1 2">
    <name type="scientific">Striga hermonthica</name>
    <name type="common">Purple witchweed</name>
    <name type="synonym">Buchnera hermonthica</name>
    <dbReference type="NCBI Taxonomy" id="68872"/>
    <lineage>
        <taxon>Eukaryota</taxon>
        <taxon>Viridiplantae</taxon>
        <taxon>Streptophyta</taxon>
        <taxon>Embryophyta</taxon>
        <taxon>Tracheophyta</taxon>
        <taxon>Spermatophyta</taxon>
        <taxon>Magnoliopsida</taxon>
        <taxon>eudicotyledons</taxon>
        <taxon>Gunneridae</taxon>
        <taxon>Pentapetalae</taxon>
        <taxon>asterids</taxon>
        <taxon>lamiids</taxon>
        <taxon>Lamiales</taxon>
        <taxon>Orobanchaceae</taxon>
        <taxon>Buchnereae</taxon>
        <taxon>Striga</taxon>
    </lineage>
</organism>
<accession>A0A9N7MLT3</accession>
<proteinExistence type="predicted"/>
<protein>
    <submittedName>
        <fullName evidence="1">Uncharacterized protein</fullName>
    </submittedName>
</protein>
<dbReference type="Proteomes" id="UP001153555">
    <property type="component" value="Unassembled WGS sequence"/>
</dbReference>
<reference evidence="1" key="1">
    <citation type="submission" date="2019-12" db="EMBL/GenBank/DDBJ databases">
        <authorList>
            <person name="Scholes J."/>
        </authorList>
    </citation>
    <scope>NUCLEOTIDE SEQUENCE</scope>
</reference>
<dbReference type="AlphaFoldDB" id="A0A9N7MLT3"/>
<keyword evidence="2" id="KW-1185">Reference proteome</keyword>
<feature type="non-terminal residue" evidence="1">
    <location>
        <position position="1"/>
    </location>
</feature>
<feature type="non-terminal residue" evidence="1">
    <location>
        <position position="116"/>
    </location>
</feature>
<dbReference type="EMBL" id="CACSLK010003142">
    <property type="protein sequence ID" value="CAA0808370.1"/>
    <property type="molecule type" value="Genomic_DNA"/>
</dbReference>
<comment type="caution">
    <text evidence="1">The sequence shown here is derived from an EMBL/GenBank/DDBJ whole genome shotgun (WGS) entry which is preliminary data.</text>
</comment>
<evidence type="ECO:0000313" key="2">
    <source>
        <dbReference type="Proteomes" id="UP001153555"/>
    </source>
</evidence>